<dbReference type="STRING" id="1169540.A0A0G4GF48"/>
<feature type="region of interest" description="Disordered" evidence="13">
    <location>
        <begin position="274"/>
        <end position="309"/>
    </location>
</feature>
<keyword evidence="6" id="KW-0863">Zinc-finger</keyword>
<keyword evidence="16" id="KW-1185">Reference proteome</keyword>
<accession>A0A0G4GF48</accession>
<feature type="region of interest" description="Disordered" evidence="13">
    <location>
        <begin position="650"/>
        <end position="752"/>
    </location>
</feature>
<dbReference type="InParanoid" id="A0A0G4GF48"/>
<evidence type="ECO:0000256" key="9">
    <source>
        <dbReference type="ARBA" id="ARBA00022990"/>
    </source>
</evidence>
<evidence type="ECO:0000256" key="7">
    <source>
        <dbReference type="ARBA" id="ARBA00022833"/>
    </source>
</evidence>
<evidence type="ECO:0000256" key="6">
    <source>
        <dbReference type="ARBA" id="ARBA00022771"/>
    </source>
</evidence>
<dbReference type="Proteomes" id="UP000041254">
    <property type="component" value="Unassembled WGS sequence"/>
</dbReference>
<dbReference type="Gene3D" id="3.30.60.60">
    <property type="entry name" value="N-acetyl transferase-like"/>
    <property type="match status" value="1"/>
</dbReference>
<feature type="domain" description="MYST-type HAT" evidence="14">
    <location>
        <begin position="248"/>
        <end position="576"/>
    </location>
</feature>
<dbReference type="SUPFAM" id="SSF55729">
    <property type="entry name" value="Acyl-CoA N-acyltransferases (Nat)"/>
    <property type="match status" value="1"/>
</dbReference>
<evidence type="ECO:0000256" key="3">
    <source>
        <dbReference type="ARBA" id="ARBA00013184"/>
    </source>
</evidence>
<gene>
    <name evidence="15" type="ORF">Vbra_17627</name>
</gene>
<dbReference type="InterPro" id="IPR016197">
    <property type="entry name" value="Chromo-like_dom_sf"/>
</dbReference>
<dbReference type="EC" id="2.3.1.48" evidence="3 12"/>
<evidence type="ECO:0000256" key="10">
    <source>
        <dbReference type="ARBA" id="ARBA00023242"/>
    </source>
</evidence>
<feature type="compositionally biased region" description="Basic residues" evidence="13">
    <location>
        <begin position="193"/>
        <end position="216"/>
    </location>
</feature>
<keyword evidence="8" id="KW-0156">Chromatin regulator</keyword>
<dbReference type="GO" id="GO:0000785">
    <property type="term" value="C:chromatin"/>
    <property type="evidence" value="ECO:0007669"/>
    <property type="project" value="TreeGrafter"/>
</dbReference>
<dbReference type="GO" id="GO:0003712">
    <property type="term" value="F:transcription coregulator activity"/>
    <property type="evidence" value="ECO:0007669"/>
    <property type="project" value="TreeGrafter"/>
</dbReference>
<comment type="catalytic activity">
    <reaction evidence="12">
        <text>L-lysyl-[protein] + acetyl-CoA = N(6)-acetyl-L-lysyl-[protein] + CoA + H(+)</text>
        <dbReference type="Rhea" id="RHEA:45948"/>
        <dbReference type="Rhea" id="RHEA-COMP:9752"/>
        <dbReference type="Rhea" id="RHEA-COMP:10731"/>
        <dbReference type="ChEBI" id="CHEBI:15378"/>
        <dbReference type="ChEBI" id="CHEBI:29969"/>
        <dbReference type="ChEBI" id="CHEBI:57287"/>
        <dbReference type="ChEBI" id="CHEBI:57288"/>
        <dbReference type="ChEBI" id="CHEBI:61930"/>
        <dbReference type="EC" id="2.3.1.48"/>
    </reaction>
</comment>
<evidence type="ECO:0000256" key="1">
    <source>
        <dbReference type="ARBA" id="ARBA00004123"/>
    </source>
</evidence>
<protein>
    <recommendedName>
        <fullName evidence="3 12">Histone acetyltransferase</fullName>
        <ecNumber evidence="3 12">2.3.1.48</ecNumber>
    </recommendedName>
</protein>
<dbReference type="GO" id="GO:0005634">
    <property type="term" value="C:nucleus"/>
    <property type="evidence" value="ECO:0007669"/>
    <property type="project" value="UniProtKB-SubCell"/>
</dbReference>
<evidence type="ECO:0000256" key="4">
    <source>
        <dbReference type="ARBA" id="ARBA00022679"/>
    </source>
</evidence>
<dbReference type="InterPro" id="IPR050603">
    <property type="entry name" value="MYST_HAT"/>
</dbReference>
<dbReference type="Gene3D" id="2.30.30.140">
    <property type="match status" value="1"/>
</dbReference>
<evidence type="ECO:0000256" key="12">
    <source>
        <dbReference type="RuleBase" id="RU361211"/>
    </source>
</evidence>
<feature type="region of interest" description="Disordered" evidence="13">
    <location>
        <begin position="1"/>
        <end position="46"/>
    </location>
</feature>
<dbReference type="InterPro" id="IPR036388">
    <property type="entry name" value="WH-like_DNA-bd_sf"/>
</dbReference>
<evidence type="ECO:0000256" key="13">
    <source>
        <dbReference type="SAM" id="MobiDB-lite"/>
    </source>
</evidence>
<dbReference type="EMBL" id="CDMY01000646">
    <property type="protein sequence ID" value="CEM28127.1"/>
    <property type="molecule type" value="Genomic_DNA"/>
</dbReference>
<dbReference type="SUPFAM" id="SSF54160">
    <property type="entry name" value="Chromo domain-like"/>
    <property type="match status" value="1"/>
</dbReference>
<dbReference type="InterPro" id="IPR002717">
    <property type="entry name" value="HAT_MYST-type"/>
</dbReference>
<feature type="active site" description="Proton donor/acceptor" evidence="11">
    <location>
        <position position="477"/>
    </location>
</feature>
<dbReference type="GO" id="GO:0003682">
    <property type="term" value="F:chromatin binding"/>
    <property type="evidence" value="ECO:0007669"/>
    <property type="project" value="TreeGrafter"/>
</dbReference>
<keyword evidence="7" id="KW-0862">Zinc</keyword>
<sequence>MEASQPPRPPPPPPIPPAAPPVPPGGHFLGSVVPQQPPPTMIAFSSPPGGVASPMFRPFSPGGVGSDGSEMYVTENEASSSRVSGKDPMALQQELRDLERYPKDAIPPRTLVLARFLSDENYRKAKIKEVRYKAGYGANSVNGPQCYQYYVEYIGEEQRMDTWLTAEQILPFAHMTDSIHIDQEEIHEDDAHHHKHKRRHHHRHKRKHHLHHRRKSAPGASPSARTQSFVASREPSMQIGGLPTDKEPTVKTVSRIQFGKYLVDAWYPSPFPPEYTNPDPVPRKYSHRNSANTSQQRDHTNTSRHDRVHSPCAYSDASAEVDDAHPGTAIYFCEFCLNFYRFPSELDWHLRHTCRLRHPPGDEVYRHEDLSMFEVDGSLAPVYCQNLCYLAKLFIKSKRQDTVHEVEQFLFFVLCEYEEGAGYHFVGYFSRQKESPHDYNVACILTLPQHQRKGYGKFLIQFSYELSLIEKKTGGPERPLSDLGAASYHAYWKQTLLGVLAKWEKKTVSIQELMDATAIQSRDIQDMLSMTGLLVEGQPGEHWLSVHISQDKLERINKECGRPGVPVVREKVEWTPYNKEPYGPRSERLFVNGPTIERATVMGLKRSLTAPARPDAISQSAPVAEIINRAADDSEVQPAQNWVEHVNAAEDDEEHERGHGHGQGQGQGQEHGGGNMPMPPPVEQDLDQQMGQTGGGEQEGDEEDDDMQVEEEEEEMEEREEEHEMEEEEEEGEDVEEDDYDEGDDEEQQDDD</sequence>
<evidence type="ECO:0000256" key="8">
    <source>
        <dbReference type="ARBA" id="ARBA00022853"/>
    </source>
</evidence>
<dbReference type="VEuPathDB" id="CryptoDB:Vbra_17627"/>
<feature type="compositionally biased region" description="Acidic residues" evidence="13">
    <location>
        <begin position="698"/>
        <end position="752"/>
    </location>
</feature>
<dbReference type="PANTHER" id="PTHR10615">
    <property type="entry name" value="HISTONE ACETYLTRANSFERASE"/>
    <property type="match status" value="1"/>
</dbReference>
<comment type="similarity">
    <text evidence="2 12">Belongs to the MYST (SAS/MOZ) family.</text>
</comment>
<keyword evidence="5" id="KW-0479">Metal-binding</keyword>
<dbReference type="PROSITE" id="PS51726">
    <property type="entry name" value="MYST_HAT"/>
    <property type="match status" value="1"/>
</dbReference>
<evidence type="ECO:0000256" key="5">
    <source>
        <dbReference type="ARBA" id="ARBA00022723"/>
    </source>
</evidence>
<dbReference type="AlphaFoldDB" id="A0A0G4GF48"/>
<dbReference type="InterPro" id="IPR016181">
    <property type="entry name" value="Acyl_CoA_acyltransferase"/>
</dbReference>
<keyword evidence="9" id="KW-0007">Acetylation</keyword>
<feature type="compositionally biased region" description="Gly residues" evidence="13">
    <location>
        <begin position="661"/>
        <end position="675"/>
    </location>
</feature>
<dbReference type="Gene3D" id="1.10.10.10">
    <property type="entry name" value="Winged helix-like DNA-binding domain superfamily/Winged helix DNA-binding domain"/>
    <property type="match status" value="1"/>
</dbReference>
<dbReference type="CDD" id="cd04301">
    <property type="entry name" value="NAT_SF"/>
    <property type="match status" value="1"/>
</dbReference>
<dbReference type="InterPro" id="IPR040706">
    <property type="entry name" value="Zf-MYST"/>
</dbReference>
<dbReference type="Pfam" id="PF17772">
    <property type="entry name" value="zf-MYST"/>
    <property type="match status" value="1"/>
</dbReference>
<keyword evidence="4" id="KW-0808">Transferase</keyword>
<evidence type="ECO:0000259" key="14">
    <source>
        <dbReference type="PROSITE" id="PS51726"/>
    </source>
</evidence>
<feature type="compositionally biased region" description="Basic and acidic residues" evidence="13">
    <location>
        <begin position="296"/>
        <end position="309"/>
    </location>
</feature>
<keyword evidence="10 12" id="KW-0539">Nucleus</keyword>
<proteinExistence type="inferred from homology"/>
<evidence type="ECO:0000313" key="15">
    <source>
        <dbReference type="EMBL" id="CEM28127.1"/>
    </source>
</evidence>
<feature type="region of interest" description="Disordered" evidence="13">
    <location>
        <begin position="189"/>
        <end position="246"/>
    </location>
</feature>
<reference evidence="15 16" key="1">
    <citation type="submission" date="2014-11" db="EMBL/GenBank/DDBJ databases">
        <authorList>
            <person name="Zhu J."/>
            <person name="Qi W."/>
            <person name="Song R."/>
        </authorList>
    </citation>
    <scope>NUCLEOTIDE SEQUENCE [LARGE SCALE GENOMIC DNA]</scope>
</reference>
<dbReference type="GO" id="GO:0004402">
    <property type="term" value="F:histone acetyltransferase activity"/>
    <property type="evidence" value="ECO:0007669"/>
    <property type="project" value="InterPro"/>
</dbReference>
<comment type="subcellular location">
    <subcellularLocation>
        <location evidence="1 12">Nucleus</location>
    </subcellularLocation>
</comment>
<evidence type="ECO:0000313" key="16">
    <source>
        <dbReference type="Proteomes" id="UP000041254"/>
    </source>
</evidence>
<evidence type="ECO:0000256" key="2">
    <source>
        <dbReference type="ARBA" id="ARBA00010107"/>
    </source>
</evidence>
<dbReference type="Pfam" id="PF01853">
    <property type="entry name" value="MOZ_SAS"/>
    <property type="match status" value="1"/>
</dbReference>
<dbReference type="Pfam" id="PF11717">
    <property type="entry name" value="Tudor-knot"/>
    <property type="match status" value="1"/>
</dbReference>
<name>A0A0G4GF48_VITBC</name>
<dbReference type="PhylomeDB" id="A0A0G4GF48"/>
<dbReference type="InterPro" id="IPR025995">
    <property type="entry name" value="Tudor-knot"/>
</dbReference>
<dbReference type="PANTHER" id="PTHR10615:SF161">
    <property type="entry name" value="HISTONE ACETYLTRANSFERASE KAT7"/>
    <property type="match status" value="1"/>
</dbReference>
<dbReference type="GO" id="GO:0006357">
    <property type="term" value="P:regulation of transcription by RNA polymerase II"/>
    <property type="evidence" value="ECO:0007669"/>
    <property type="project" value="TreeGrafter"/>
</dbReference>
<organism evidence="15 16">
    <name type="scientific">Vitrella brassicaformis (strain CCMP3155)</name>
    <dbReference type="NCBI Taxonomy" id="1169540"/>
    <lineage>
        <taxon>Eukaryota</taxon>
        <taxon>Sar</taxon>
        <taxon>Alveolata</taxon>
        <taxon>Colpodellida</taxon>
        <taxon>Vitrellaceae</taxon>
        <taxon>Vitrella</taxon>
    </lineage>
</organism>
<dbReference type="Gene3D" id="3.40.630.30">
    <property type="match status" value="1"/>
</dbReference>
<dbReference type="OrthoDB" id="787137at2759"/>
<dbReference type="GO" id="GO:0008270">
    <property type="term" value="F:zinc ion binding"/>
    <property type="evidence" value="ECO:0007669"/>
    <property type="project" value="UniProtKB-KW"/>
</dbReference>
<evidence type="ECO:0000256" key="11">
    <source>
        <dbReference type="PIRSR" id="PIRSR602717-51"/>
    </source>
</evidence>
<feature type="compositionally biased region" description="Pro residues" evidence="13">
    <location>
        <begin position="1"/>
        <end position="24"/>
    </location>
</feature>